<dbReference type="PIRSF" id="PIRSF004548">
    <property type="entry name" value="CreD"/>
    <property type="match status" value="1"/>
</dbReference>
<protein>
    <recommendedName>
        <fullName evidence="4">Inner membrane protein</fullName>
    </recommendedName>
</protein>
<keyword evidence="1" id="KW-0812">Transmembrane</keyword>
<accession>V5SK84</accession>
<dbReference type="OrthoDB" id="9791851at2"/>
<dbReference type="PANTHER" id="PTHR30092">
    <property type="entry name" value="INNER MEMBRANE PROTEIN CRED"/>
    <property type="match status" value="1"/>
</dbReference>
<dbReference type="NCBIfam" id="NF008712">
    <property type="entry name" value="PRK11715.1-1"/>
    <property type="match status" value="1"/>
</dbReference>
<keyword evidence="3" id="KW-1185">Reference proteome</keyword>
<feature type="transmembrane region" description="Helical" evidence="1">
    <location>
        <begin position="343"/>
        <end position="360"/>
    </location>
</feature>
<sequence length="469" mass="51063">MSDIGQSAARVTRSPAFKFFLIAFLIVLLLVPLFMVVGLVMEREGRSRDVIREVGRTWGGMQQITGPYLVVPYSVRIETQEGDKVVQRVVERRAVFLPDELLVSGDAKSGLLHRSIFDVNVYTAALSITGRFSVPDVSDVDPNAIAVRWKDATFALALNDVAGLKEAATLALNRRDRLPFQPSIGVPVSNMNGIHSKIGTAPSVVSPDGTLQAFSFEAELHFTGSLSLNFAPAARETRVEITSDWPHPSFGGAFLPVERDVRAEGFSAKWRIPHLARSVPHSWSLTEHGLDRFLNAQFGVTFYQPVDFYGLVTRAVKYGILFLAAGFMGVFVLELISKGRVHPVQYIFVGLAMVFFYVLLLSLAEHLGFTRAYAIASLATGGMLSLYVGKALHSLRSGVLMAALFSALYGLLYLILRLEDYALLAGALLGFTALTGLMFATLHIDWSGLGGLTAEEGKAEVPYGGGQTT</sequence>
<dbReference type="InterPro" id="IPR010364">
    <property type="entry name" value="Uncharacterised_IM_CreD"/>
</dbReference>
<dbReference type="RefSeq" id="WP_023788333.1">
    <property type="nucleotide sequence ID" value="NC_022997.1"/>
</dbReference>
<keyword evidence="1" id="KW-0472">Membrane</keyword>
<dbReference type="GO" id="GO:0005886">
    <property type="term" value="C:plasma membrane"/>
    <property type="evidence" value="ECO:0007669"/>
    <property type="project" value="TreeGrafter"/>
</dbReference>
<gene>
    <name evidence="2" type="ORF">W911_15135</name>
</gene>
<organism evidence="2 3">
    <name type="scientific">Hyphomicrobium nitrativorans NL23</name>
    <dbReference type="NCBI Taxonomy" id="1029756"/>
    <lineage>
        <taxon>Bacteria</taxon>
        <taxon>Pseudomonadati</taxon>
        <taxon>Pseudomonadota</taxon>
        <taxon>Alphaproteobacteria</taxon>
        <taxon>Hyphomicrobiales</taxon>
        <taxon>Hyphomicrobiaceae</taxon>
        <taxon>Hyphomicrobium</taxon>
    </lineage>
</organism>
<feature type="transmembrane region" description="Helical" evidence="1">
    <location>
        <begin position="372"/>
        <end position="389"/>
    </location>
</feature>
<evidence type="ECO:0000313" key="3">
    <source>
        <dbReference type="Proteomes" id="UP000018542"/>
    </source>
</evidence>
<evidence type="ECO:0000256" key="1">
    <source>
        <dbReference type="SAM" id="Phobius"/>
    </source>
</evidence>
<evidence type="ECO:0008006" key="4">
    <source>
        <dbReference type="Google" id="ProtNLM"/>
    </source>
</evidence>
<dbReference type="STRING" id="1029756.W911_15135"/>
<dbReference type="Pfam" id="PF06123">
    <property type="entry name" value="CreD"/>
    <property type="match status" value="1"/>
</dbReference>
<keyword evidence="1" id="KW-1133">Transmembrane helix</keyword>
<dbReference type="PATRIC" id="fig|1029756.8.peg.3155"/>
<evidence type="ECO:0000313" key="2">
    <source>
        <dbReference type="EMBL" id="AHB50374.1"/>
    </source>
</evidence>
<proteinExistence type="predicted"/>
<dbReference type="KEGG" id="hni:W911_15135"/>
<dbReference type="EMBL" id="CP006912">
    <property type="protein sequence ID" value="AHB50374.1"/>
    <property type="molecule type" value="Genomic_DNA"/>
</dbReference>
<feature type="transmembrane region" description="Helical" evidence="1">
    <location>
        <begin position="423"/>
        <end position="444"/>
    </location>
</feature>
<dbReference type="AlphaFoldDB" id="V5SK84"/>
<feature type="transmembrane region" description="Helical" evidence="1">
    <location>
        <begin position="20"/>
        <end position="41"/>
    </location>
</feature>
<dbReference type="Proteomes" id="UP000018542">
    <property type="component" value="Chromosome"/>
</dbReference>
<dbReference type="HOGENOM" id="CLU_036281_1_0_5"/>
<name>V5SK84_9HYPH</name>
<dbReference type="PANTHER" id="PTHR30092:SF0">
    <property type="entry name" value="INNER MEMBRANE PROTEIN CRED"/>
    <property type="match status" value="1"/>
</dbReference>
<reference evidence="2 3" key="1">
    <citation type="journal article" date="2014" name="Genome Announc.">
        <title>Complete Genome Sequence of Hyphomicrobium nitrativorans Strain NL23, a Denitrifying Bacterium Isolated from Biofilm of a Methanol-Fed Denitrification System Treating Seawater at the Montreal Biodome.</title>
        <authorList>
            <person name="Martineau C."/>
            <person name="Villeneuve C."/>
            <person name="Mauffrey F."/>
            <person name="Villemur R."/>
        </authorList>
    </citation>
    <scope>NUCLEOTIDE SEQUENCE [LARGE SCALE GENOMIC DNA]</scope>
    <source>
        <strain evidence="2">NL23</strain>
    </source>
</reference>
<feature type="transmembrane region" description="Helical" evidence="1">
    <location>
        <begin position="318"/>
        <end position="337"/>
    </location>
</feature>
<feature type="transmembrane region" description="Helical" evidence="1">
    <location>
        <begin position="395"/>
        <end position="416"/>
    </location>
</feature>